<evidence type="ECO:0000313" key="6">
    <source>
        <dbReference type="Proteomes" id="UP001139031"/>
    </source>
</evidence>
<keyword evidence="2" id="KW-0677">Repeat</keyword>
<dbReference type="Proteomes" id="UP001139031">
    <property type="component" value="Unassembled WGS sequence"/>
</dbReference>
<feature type="compositionally biased region" description="Low complexity" evidence="4">
    <location>
        <begin position="37"/>
        <end position="52"/>
    </location>
</feature>
<evidence type="ECO:0000256" key="2">
    <source>
        <dbReference type="ARBA" id="ARBA00022737"/>
    </source>
</evidence>
<dbReference type="SUPFAM" id="SSF101898">
    <property type="entry name" value="NHL repeat"/>
    <property type="match status" value="1"/>
</dbReference>
<proteinExistence type="predicted"/>
<keyword evidence="6" id="KW-1185">Reference proteome</keyword>
<dbReference type="InterPro" id="IPR011936">
    <property type="entry name" value="Myxo_disulph_rpt"/>
</dbReference>
<dbReference type="EMBL" id="JAIRAU010000043">
    <property type="protein sequence ID" value="MBZ5713452.1"/>
    <property type="molecule type" value="Genomic_DNA"/>
</dbReference>
<gene>
    <name evidence="5" type="ORF">K7C98_29825</name>
</gene>
<dbReference type="Gene3D" id="2.130.10.10">
    <property type="entry name" value="YVTN repeat-like/Quinoprotein amine dehydrogenase"/>
    <property type="match status" value="1"/>
</dbReference>
<evidence type="ECO:0000313" key="5">
    <source>
        <dbReference type="EMBL" id="MBZ5713452.1"/>
    </source>
</evidence>
<feature type="region of interest" description="Disordered" evidence="4">
    <location>
        <begin position="36"/>
        <end position="57"/>
    </location>
</feature>
<dbReference type="InterPro" id="IPR015943">
    <property type="entry name" value="WD40/YVTN_repeat-like_dom_sf"/>
</dbReference>
<evidence type="ECO:0000256" key="1">
    <source>
        <dbReference type="ARBA" id="ARBA00022729"/>
    </source>
</evidence>
<evidence type="ECO:0008006" key="7">
    <source>
        <dbReference type="Google" id="ProtNLM"/>
    </source>
</evidence>
<organism evidence="5 6">
    <name type="scientific">Nannocystis pusilla</name>
    <dbReference type="NCBI Taxonomy" id="889268"/>
    <lineage>
        <taxon>Bacteria</taxon>
        <taxon>Pseudomonadati</taxon>
        <taxon>Myxococcota</taxon>
        <taxon>Polyangia</taxon>
        <taxon>Nannocystales</taxon>
        <taxon>Nannocystaceae</taxon>
        <taxon>Nannocystis</taxon>
    </lineage>
</organism>
<evidence type="ECO:0000256" key="4">
    <source>
        <dbReference type="SAM" id="MobiDB-lite"/>
    </source>
</evidence>
<sequence>MTSSRLSQGISHRAVVFASVCLSGCVLDYQVGKNPQATASDDSGSSSTTASGPAVCGDGSVDGDEACDDGNDVADDGCDLECRPSATVEWTRKDGADVFAVAVDPSGRIVLAGSEGNEALVRVLDPDGGLVWERTVLDPGFTYAGFSDVVVDDGGRIFVAGREGIPGASDLLLHGFGPDAETLWSFHEPFPGHAADDSPALAAGSGGLYVANSGLQPDGNKDLIVRRLDPATGSVLWNTHHGDALIFATDLAVSGSTIVAVGGIHQDEDEPTHPLVVVLDEQGEVVSSAADAQVDGIWLSVAAIGGASDLLLAGLDASIDINGYGAVLRRVRADGTQVWSFIDEETTEQFLDVAVGPDEAIVVIGTGRVPDSPVIYSYARRLTGQGASVWSSHFLNSAEATQEQGFAAAFGPGFIVALGLWNEGPIDDDGGNWASWVRRLSSE</sequence>
<evidence type="ECO:0000256" key="3">
    <source>
        <dbReference type="ARBA" id="ARBA00023157"/>
    </source>
</evidence>
<keyword evidence="3" id="KW-1015">Disulfide bond</keyword>
<reference evidence="5" key="1">
    <citation type="submission" date="2021-08" db="EMBL/GenBank/DDBJ databases">
        <authorList>
            <person name="Stevens D.C."/>
        </authorList>
    </citation>
    <scope>NUCLEOTIDE SEQUENCE</scope>
    <source>
        <strain evidence="5">DSM 53165</strain>
    </source>
</reference>
<dbReference type="RefSeq" id="WP_224195192.1">
    <property type="nucleotide sequence ID" value="NZ_JAIRAU010000043.1"/>
</dbReference>
<dbReference type="NCBIfam" id="TIGR02232">
    <property type="entry name" value="myxo_disulf_rpt"/>
    <property type="match status" value="1"/>
</dbReference>
<keyword evidence="1" id="KW-0732">Signal</keyword>
<protein>
    <recommendedName>
        <fullName evidence="7">Myxococcus cysteine-rich repeat-containing protein</fullName>
    </recommendedName>
</protein>
<accession>A0ABS7TYV3</accession>
<comment type="caution">
    <text evidence="5">The sequence shown here is derived from an EMBL/GenBank/DDBJ whole genome shotgun (WGS) entry which is preliminary data.</text>
</comment>
<name>A0ABS7TYV3_9BACT</name>